<protein>
    <submittedName>
        <fullName evidence="1">Uncharacterized protein</fullName>
    </submittedName>
</protein>
<accession>E9FZH5</accession>
<dbReference type="PhylomeDB" id="E9FZH5"/>
<reference evidence="1 2" key="1">
    <citation type="journal article" date="2011" name="Science">
        <title>The ecoresponsive genome of Daphnia pulex.</title>
        <authorList>
            <person name="Colbourne J.K."/>
            <person name="Pfrender M.E."/>
            <person name="Gilbert D."/>
            <person name="Thomas W.K."/>
            <person name="Tucker A."/>
            <person name="Oakley T.H."/>
            <person name="Tokishita S."/>
            <person name="Aerts A."/>
            <person name="Arnold G.J."/>
            <person name="Basu M.K."/>
            <person name="Bauer D.J."/>
            <person name="Caceres C.E."/>
            <person name="Carmel L."/>
            <person name="Casola C."/>
            <person name="Choi J.H."/>
            <person name="Detter J.C."/>
            <person name="Dong Q."/>
            <person name="Dusheyko S."/>
            <person name="Eads B.D."/>
            <person name="Frohlich T."/>
            <person name="Geiler-Samerotte K.A."/>
            <person name="Gerlach D."/>
            <person name="Hatcher P."/>
            <person name="Jogdeo S."/>
            <person name="Krijgsveld J."/>
            <person name="Kriventseva E.V."/>
            <person name="Kultz D."/>
            <person name="Laforsch C."/>
            <person name="Lindquist E."/>
            <person name="Lopez J."/>
            <person name="Manak J.R."/>
            <person name="Muller J."/>
            <person name="Pangilinan J."/>
            <person name="Patwardhan R.P."/>
            <person name="Pitluck S."/>
            <person name="Pritham E.J."/>
            <person name="Rechtsteiner A."/>
            <person name="Rho M."/>
            <person name="Rogozin I.B."/>
            <person name="Sakarya O."/>
            <person name="Salamov A."/>
            <person name="Schaack S."/>
            <person name="Shapiro H."/>
            <person name="Shiga Y."/>
            <person name="Skalitzky C."/>
            <person name="Smith Z."/>
            <person name="Souvorov A."/>
            <person name="Sung W."/>
            <person name="Tang Z."/>
            <person name="Tsuchiya D."/>
            <person name="Tu H."/>
            <person name="Vos H."/>
            <person name="Wang M."/>
            <person name="Wolf Y.I."/>
            <person name="Yamagata H."/>
            <person name="Yamada T."/>
            <person name="Ye Y."/>
            <person name="Shaw J.R."/>
            <person name="Andrews J."/>
            <person name="Crease T.J."/>
            <person name="Tang H."/>
            <person name="Lucas S.M."/>
            <person name="Robertson H.M."/>
            <person name="Bork P."/>
            <person name="Koonin E.V."/>
            <person name="Zdobnov E.M."/>
            <person name="Grigoriev I.V."/>
            <person name="Lynch M."/>
            <person name="Boore J.L."/>
        </authorList>
    </citation>
    <scope>NUCLEOTIDE SEQUENCE [LARGE SCALE GENOMIC DNA]</scope>
</reference>
<dbReference type="EMBL" id="GL732528">
    <property type="protein sequence ID" value="EFX87268.1"/>
    <property type="molecule type" value="Genomic_DNA"/>
</dbReference>
<evidence type="ECO:0000313" key="2">
    <source>
        <dbReference type="Proteomes" id="UP000000305"/>
    </source>
</evidence>
<gene>
    <name evidence="1" type="ORF">DAPPUDRAFT_235945</name>
</gene>
<dbReference type="HOGENOM" id="CLU_3016321_0_0_1"/>
<dbReference type="AlphaFoldDB" id="E9FZH5"/>
<dbReference type="Proteomes" id="UP000000305">
    <property type="component" value="Unassembled WGS sequence"/>
</dbReference>
<dbReference type="KEGG" id="dpx:DAPPUDRAFT_235945"/>
<organism evidence="1 2">
    <name type="scientific">Daphnia pulex</name>
    <name type="common">Water flea</name>
    <dbReference type="NCBI Taxonomy" id="6669"/>
    <lineage>
        <taxon>Eukaryota</taxon>
        <taxon>Metazoa</taxon>
        <taxon>Ecdysozoa</taxon>
        <taxon>Arthropoda</taxon>
        <taxon>Crustacea</taxon>
        <taxon>Branchiopoda</taxon>
        <taxon>Diplostraca</taxon>
        <taxon>Cladocera</taxon>
        <taxon>Anomopoda</taxon>
        <taxon>Daphniidae</taxon>
        <taxon>Daphnia</taxon>
    </lineage>
</organism>
<keyword evidence="2" id="KW-1185">Reference proteome</keyword>
<name>E9FZH5_DAPPU</name>
<proteinExistence type="predicted"/>
<sequence length="56" mass="6155">MSISVCFLEKSTQFFFMESCGPCTEILVPMLTFSMTEEGLPPTSIPIFATSSTILI</sequence>
<evidence type="ECO:0000313" key="1">
    <source>
        <dbReference type="EMBL" id="EFX87268.1"/>
    </source>
</evidence>
<dbReference type="InParanoid" id="E9FZH5"/>